<gene>
    <name evidence="2" type="primary">pilV</name>
    <name evidence="2" type="ORF">DX914_09040</name>
</gene>
<evidence type="ECO:0000313" key="3">
    <source>
        <dbReference type="Proteomes" id="UP000264492"/>
    </source>
</evidence>
<dbReference type="Proteomes" id="UP000264492">
    <property type="component" value="Unassembled WGS sequence"/>
</dbReference>
<keyword evidence="1" id="KW-0472">Membrane</keyword>
<comment type="caution">
    <text evidence="2">The sequence shown here is derived from an EMBL/GenBank/DDBJ whole genome shotgun (WGS) entry which is preliminary data.</text>
</comment>
<proteinExistence type="predicted"/>
<keyword evidence="3" id="KW-1185">Reference proteome</keyword>
<keyword evidence="1" id="KW-0812">Transmembrane</keyword>
<dbReference type="InterPro" id="IPR013362">
    <property type="entry name" value="Pilus_4_PilV"/>
</dbReference>
<reference evidence="2 3" key="1">
    <citation type="submission" date="2018-08" db="EMBL/GenBank/DDBJ databases">
        <title>Lysobacter sp. zong2l5, whole genome shotgun sequence.</title>
        <authorList>
            <person name="Zhang X."/>
            <person name="Feng G."/>
            <person name="Zhu H."/>
        </authorList>
    </citation>
    <scope>NUCLEOTIDE SEQUENCE [LARGE SCALE GENOMIC DNA]</scope>
    <source>
        <strain evidence="3">zong2l5</strain>
    </source>
</reference>
<evidence type="ECO:0000313" key="2">
    <source>
        <dbReference type="EMBL" id="RDZ29215.1"/>
    </source>
</evidence>
<evidence type="ECO:0000256" key="1">
    <source>
        <dbReference type="SAM" id="Phobius"/>
    </source>
</evidence>
<dbReference type="AlphaFoldDB" id="A0A371K5M2"/>
<accession>A0A371K5M2</accession>
<dbReference type="PROSITE" id="PS00409">
    <property type="entry name" value="PROKAR_NTER_METHYL"/>
    <property type="match status" value="1"/>
</dbReference>
<protein>
    <submittedName>
        <fullName evidence="2">Type IV pilus modification protein PilV</fullName>
    </submittedName>
</protein>
<dbReference type="NCBIfam" id="TIGR02532">
    <property type="entry name" value="IV_pilin_GFxxxE"/>
    <property type="match status" value="1"/>
</dbReference>
<feature type="transmembrane region" description="Helical" evidence="1">
    <location>
        <begin position="21"/>
        <end position="41"/>
    </location>
</feature>
<organism evidence="2 3">
    <name type="scientific">Lysobacter silvisoli</name>
    <dbReference type="NCBI Taxonomy" id="2293254"/>
    <lineage>
        <taxon>Bacteria</taxon>
        <taxon>Pseudomonadati</taxon>
        <taxon>Pseudomonadota</taxon>
        <taxon>Gammaproteobacteria</taxon>
        <taxon>Lysobacterales</taxon>
        <taxon>Lysobacteraceae</taxon>
        <taxon>Lysobacter</taxon>
    </lineage>
</organism>
<dbReference type="OrthoDB" id="8547299at2"/>
<dbReference type="Pfam" id="PF07963">
    <property type="entry name" value="N_methyl"/>
    <property type="match status" value="1"/>
</dbReference>
<dbReference type="InterPro" id="IPR012902">
    <property type="entry name" value="N_methyl_site"/>
</dbReference>
<keyword evidence="1" id="KW-1133">Transmembrane helix</keyword>
<dbReference type="EMBL" id="QTSU01000001">
    <property type="protein sequence ID" value="RDZ29215.1"/>
    <property type="molecule type" value="Genomic_DNA"/>
</dbReference>
<sequence>MSRPLPRSWRPLRRAAGGFSLIEVLVALLVLAFGLLGLAFLQTLNIRYTQSANHRTAAANLSHQVIDMMRSNRVVSRQYAALTFNSFPAAPAVAGCGRGAAVDFNANMNVWRCEVSSSLPGGQGQVTFNGDQVTVTVRWNDDLSQAALGQAQSTYVVTTRL</sequence>
<dbReference type="NCBIfam" id="TIGR02523">
    <property type="entry name" value="type_IV_pilV"/>
    <property type="match status" value="1"/>
</dbReference>
<name>A0A371K5M2_9GAMM</name>
<dbReference type="RefSeq" id="WP_115858652.1">
    <property type="nucleotide sequence ID" value="NZ_QTSU01000001.1"/>
</dbReference>